<keyword evidence="10 12" id="KW-0238">DNA-binding</keyword>
<name>A0AAW9QF10_9CHRO</name>
<dbReference type="GO" id="GO:0005737">
    <property type="term" value="C:cytoplasm"/>
    <property type="evidence" value="ECO:0007669"/>
    <property type="project" value="TreeGrafter"/>
</dbReference>
<dbReference type="InterPro" id="IPR006295">
    <property type="entry name" value="DNA_primase_DnaG"/>
</dbReference>
<organism evidence="16 17">
    <name type="scientific">Pannus brasiliensis CCIBt3594</name>
    <dbReference type="NCBI Taxonomy" id="1427578"/>
    <lineage>
        <taxon>Bacteria</taxon>
        <taxon>Bacillati</taxon>
        <taxon>Cyanobacteriota</taxon>
        <taxon>Cyanophyceae</taxon>
        <taxon>Oscillatoriophycideae</taxon>
        <taxon>Chroococcales</taxon>
        <taxon>Microcystaceae</taxon>
        <taxon>Pannus</taxon>
    </lineage>
</organism>
<dbReference type="AlphaFoldDB" id="A0AAW9QF10"/>
<comment type="catalytic activity">
    <reaction evidence="12">
        <text>ssDNA + n NTP = ssDNA/pppN(pN)n-1 hybrid + (n-1) diphosphate.</text>
        <dbReference type="EC" id="2.7.7.101"/>
    </reaction>
</comment>
<keyword evidence="5 12" id="KW-0235">DNA replication</keyword>
<proteinExistence type="inferred from homology"/>
<protein>
    <recommendedName>
        <fullName evidence="12 13">DNA primase</fullName>
        <ecNumber evidence="12">2.7.7.101</ecNumber>
    </recommendedName>
</protein>
<dbReference type="SMART" id="SM00400">
    <property type="entry name" value="ZnF_CHCC"/>
    <property type="match status" value="1"/>
</dbReference>
<evidence type="ECO:0000256" key="11">
    <source>
        <dbReference type="ARBA" id="ARBA00023163"/>
    </source>
</evidence>
<evidence type="ECO:0000259" key="15">
    <source>
        <dbReference type="PROSITE" id="PS50880"/>
    </source>
</evidence>
<comment type="function">
    <text evidence="12 13">RNA polymerase that catalyzes the synthesis of short RNA molecules used as primers for DNA polymerase during DNA replication.</text>
</comment>
<dbReference type="InterPro" id="IPR002694">
    <property type="entry name" value="Znf_CHC2"/>
</dbReference>
<evidence type="ECO:0000256" key="5">
    <source>
        <dbReference type="ARBA" id="ARBA00022705"/>
    </source>
</evidence>
<reference evidence="16 17" key="1">
    <citation type="submission" date="2024-01" db="EMBL/GenBank/DDBJ databases">
        <title>Genomic insights into the taxonomy and metabolism of the cyanobacterium Pannus brasiliensis CCIBt3594.</title>
        <authorList>
            <person name="Machado M."/>
            <person name="Botero N.B."/>
            <person name="Andreote A.P.D."/>
            <person name="Feitosa A.M.T."/>
            <person name="Popin R."/>
            <person name="Sivonen K."/>
            <person name="Fiore M.F."/>
        </authorList>
    </citation>
    <scope>NUCLEOTIDE SEQUENCE [LARGE SCALE GENOMIC DNA]</scope>
    <source>
        <strain evidence="16 17">CCIBt3594</strain>
    </source>
</reference>
<keyword evidence="1 12" id="KW-0240">DNA-directed RNA polymerase</keyword>
<dbReference type="Pfam" id="PF13155">
    <property type="entry name" value="Toprim_2"/>
    <property type="match status" value="1"/>
</dbReference>
<dbReference type="PANTHER" id="PTHR30313:SF2">
    <property type="entry name" value="DNA PRIMASE"/>
    <property type="match status" value="1"/>
</dbReference>
<dbReference type="InterPro" id="IPR034151">
    <property type="entry name" value="TOPRIM_DnaG_bac"/>
</dbReference>
<dbReference type="CDD" id="cd03364">
    <property type="entry name" value="TOPRIM_DnaG_primases"/>
    <property type="match status" value="1"/>
</dbReference>
<evidence type="ECO:0000313" key="16">
    <source>
        <dbReference type="EMBL" id="MEG3436350.1"/>
    </source>
</evidence>
<dbReference type="SUPFAM" id="SSF57783">
    <property type="entry name" value="Zinc beta-ribbon"/>
    <property type="match status" value="1"/>
</dbReference>
<comment type="subunit">
    <text evidence="12">Monomer. Interacts with DnaB.</text>
</comment>
<keyword evidence="17" id="KW-1185">Reference proteome</keyword>
<dbReference type="Pfam" id="PF08275">
    <property type="entry name" value="DNAG_N"/>
    <property type="match status" value="1"/>
</dbReference>
<comment type="similarity">
    <text evidence="12 13">Belongs to the DnaG primase family.</text>
</comment>
<gene>
    <name evidence="12 16" type="primary">dnaG</name>
    <name evidence="16" type="ORF">V0288_04390</name>
</gene>
<keyword evidence="9" id="KW-0460">Magnesium</keyword>
<dbReference type="PIRSF" id="PIRSF002811">
    <property type="entry name" value="DnaG"/>
    <property type="match status" value="1"/>
</dbReference>
<keyword evidence="7 12" id="KW-0863">Zinc-finger</keyword>
<dbReference type="Proteomes" id="UP001328733">
    <property type="component" value="Unassembled WGS sequence"/>
</dbReference>
<accession>A0AAW9QF10</accession>
<evidence type="ECO:0000256" key="8">
    <source>
        <dbReference type="ARBA" id="ARBA00022833"/>
    </source>
</evidence>
<keyword evidence="11 12" id="KW-0804">Transcription</keyword>
<evidence type="ECO:0000256" key="2">
    <source>
        <dbReference type="ARBA" id="ARBA00022515"/>
    </source>
</evidence>
<feature type="zinc finger region" description="CHC2-type" evidence="12 14">
    <location>
        <begin position="41"/>
        <end position="65"/>
    </location>
</feature>
<evidence type="ECO:0000256" key="3">
    <source>
        <dbReference type="ARBA" id="ARBA00022679"/>
    </source>
</evidence>
<dbReference type="GO" id="GO:0006269">
    <property type="term" value="P:DNA replication, synthesis of primer"/>
    <property type="evidence" value="ECO:0007669"/>
    <property type="project" value="UniProtKB-UniRule"/>
</dbReference>
<evidence type="ECO:0000256" key="12">
    <source>
        <dbReference type="HAMAP-Rule" id="MF_00974"/>
    </source>
</evidence>
<dbReference type="PANTHER" id="PTHR30313">
    <property type="entry name" value="DNA PRIMASE"/>
    <property type="match status" value="1"/>
</dbReference>
<dbReference type="FunFam" id="3.90.980.10:FF:000001">
    <property type="entry name" value="DNA primase"/>
    <property type="match status" value="1"/>
</dbReference>
<dbReference type="NCBIfam" id="TIGR01391">
    <property type="entry name" value="dnaG"/>
    <property type="match status" value="1"/>
</dbReference>
<dbReference type="GO" id="GO:0008270">
    <property type="term" value="F:zinc ion binding"/>
    <property type="evidence" value="ECO:0007669"/>
    <property type="project" value="UniProtKB-UniRule"/>
</dbReference>
<dbReference type="SUPFAM" id="SSF56731">
    <property type="entry name" value="DNA primase core"/>
    <property type="match status" value="1"/>
</dbReference>
<dbReference type="InterPro" id="IPR013264">
    <property type="entry name" value="DNAG_N"/>
</dbReference>
<dbReference type="GO" id="GO:0000428">
    <property type="term" value="C:DNA-directed RNA polymerase complex"/>
    <property type="evidence" value="ECO:0007669"/>
    <property type="project" value="UniProtKB-KW"/>
</dbReference>
<dbReference type="GO" id="GO:1990077">
    <property type="term" value="C:primosome complex"/>
    <property type="evidence" value="ECO:0007669"/>
    <property type="project" value="UniProtKB-KW"/>
</dbReference>
<dbReference type="Gene3D" id="3.90.580.10">
    <property type="entry name" value="Zinc finger, CHC2-type domain"/>
    <property type="match status" value="1"/>
</dbReference>
<evidence type="ECO:0000256" key="9">
    <source>
        <dbReference type="ARBA" id="ARBA00022842"/>
    </source>
</evidence>
<dbReference type="InterPro" id="IPR050219">
    <property type="entry name" value="DnaG_primase"/>
</dbReference>
<evidence type="ECO:0000256" key="10">
    <source>
        <dbReference type="ARBA" id="ARBA00023125"/>
    </source>
</evidence>
<keyword evidence="8 12" id="KW-0862">Zinc</keyword>
<evidence type="ECO:0000256" key="7">
    <source>
        <dbReference type="ARBA" id="ARBA00022771"/>
    </source>
</evidence>
<dbReference type="FunFam" id="3.40.1360.10:FF:000002">
    <property type="entry name" value="DNA primase"/>
    <property type="match status" value="1"/>
</dbReference>
<dbReference type="Pfam" id="PF01807">
    <property type="entry name" value="Zn_ribbon_DnaG"/>
    <property type="match status" value="1"/>
</dbReference>
<dbReference type="FunFam" id="3.90.580.10:FF:000001">
    <property type="entry name" value="DNA primase"/>
    <property type="match status" value="1"/>
</dbReference>
<evidence type="ECO:0000256" key="6">
    <source>
        <dbReference type="ARBA" id="ARBA00022723"/>
    </source>
</evidence>
<sequence>MDTPRLHPDTIEEVKQRVDIVDIVSERVVLKKRGRDFVGLCPFHDEKSPSFSVSPTKQMYYCFGCGAGGNAIKFLMEVGKQSFGDVVFDLARRYQIPLKTLAPEQRQELQRQLSLKEQLYEIVAVAVSFYQHALYQEEGKIALDYLLGKRKLSRETIESFQLGYSPSGWETLYRYLVEQKRYPLALVEQAGLIQPRKNGSGYFDRFRDRLMIPILDVQGRAIAFGSRTLGNDEPKYLNSPETPLFEKGKTLFALDKAKGTIAKDDRAIVVEGYFDAIALHAAGITSAVASLGTAFSQEQIKQILRYSESKQVIFNFDADKAGVKATARAIEEISSLVYSGQVQLRILNLPDGKDADEFLQSSLEAIDTYHRLIENAPFWIDWRIGQILLGQDLKRGDRFQQVAREMVGLLQKLEDSNQRTFYLEYCAEILAQKDGSRIPHIIKTLSRQMNKPIGLTARSNLPKLLERPETSASEKAEWILLLIYLHCSNCRERICELLDEKDLIFNVHAYRILWQQILELQPTLKHPDDLVSTLQNHLLSTSEKENREIRSLFTLNENTLETLFRPEEQIDRAIAWLEKISLLEYRRYCQERWRYYQIESPDPERSRFYETEFRQTAAKLRAIDPHYREREEKLS</sequence>
<dbReference type="InterPro" id="IPR030846">
    <property type="entry name" value="DnaG_bac"/>
</dbReference>
<dbReference type="InterPro" id="IPR019475">
    <property type="entry name" value="DNA_primase_DnaB-bd"/>
</dbReference>
<feature type="domain" description="Toprim" evidence="15">
    <location>
        <begin position="265"/>
        <end position="348"/>
    </location>
</feature>
<keyword evidence="6 12" id="KW-0479">Metal-binding</keyword>
<dbReference type="InterPro" id="IPR006171">
    <property type="entry name" value="TOPRIM_dom"/>
</dbReference>
<comment type="caution">
    <text evidence="16">The sequence shown here is derived from an EMBL/GenBank/DDBJ whole genome shotgun (WGS) entry which is preliminary data.</text>
</comment>
<dbReference type="Gene3D" id="3.90.980.10">
    <property type="entry name" value="DNA primase, catalytic core, N-terminal domain"/>
    <property type="match status" value="1"/>
</dbReference>
<dbReference type="Pfam" id="PF10410">
    <property type="entry name" value="DnaB_bind"/>
    <property type="match status" value="1"/>
</dbReference>
<dbReference type="InterPro" id="IPR037068">
    <property type="entry name" value="DNA_primase_core_N_sf"/>
</dbReference>
<dbReference type="HAMAP" id="MF_00974">
    <property type="entry name" value="DNA_primase_DnaG"/>
    <property type="match status" value="1"/>
</dbReference>
<comment type="domain">
    <text evidence="12">Contains an N-terminal zinc-binding domain, a central core domain that contains the primase activity, and a C-terminal DnaB-binding domain.</text>
</comment>
<dbReference type="PROSITE" id="PS50880">
    <property type="entry name" value="TOPRIM"/>
    <property type="match status" value="1"/>
</dbReference>
<evidence type="ECO:0000313" key="17">
    <source>
        <dbReference type="Proteomes" id="UP001328733"/>
    </source>
</evidence>
<dbReference type="GO" id="GO:0003677">
    <property type="term" value="F:DNA binding"/>
    <property type="evidence" value="ECO:0007669"/>
    <property type="project" value="UniProtKB-KW"/>
</dbReference>
<dbReference type="InterPro" id="IPR036977">
    <property type="entry name" value="DNA_primase_Znf_CHC2"/>
</dbReference>
<evidence type="ECO:0000256" key="13">
    <source>
        <dbReference type="PIRNR" id="PIRNR002811"/>
    </source>
</evidence>
<keyword evidence="2 12" id="KW-0639">Primosome</keyword>
<dbReference type="EMBL" id="JBAFSM010000005">
    <property type="protein sequence ID" value="MEG3436350.1"/>
    <property type="molecule type" value="Genomic_DNA"/>
</dbReference>
<dbReference type="RefSeq" id="WP_332863805.1">
    <property type="nucleotide sequence ID" value="NZ_JBAFSM010000005.1"/>
</dbReference>
<evidence type="ECO:0000256" key="4">
    <source>
        <dbReference type="ARBA" id="ARBA00022695"/>
    </source>
</evidence>
<keyword evidence="4 12" id="KW-0548">Nucleotidyltransferase</keyword>
<dbReference type="Gene3D" id="3.40.1360.10">
    <property type="match status" value="1"/>
</dbReference>
<evidence type="ECO:0000256" key="14">
    <source>
        <dbReference type="PIRSR" id="PIRSR002811-1"/>
    </source>
</evidence>
<evidence type="ECO:0000256" key="1">
    <source>
        <dbReference type="ARBA" id="ARBA00022478"/>
    </source>
</evidence>
<keyword evidence="3 12" id="KW-0808">Transferase</keyword>
<dbReference type="GO" id="GO:0003899">
    <property type="term" value="F:DNA-directed RNA polymerase activity"/>
    <property type="evidence" value="ECO:0007669"/>
    <property type="project" value="UniProtKB-UniRule"/>
</dbReference>
<dbReference type="EC" id="2.7.7.101" evidence="12"/>
<dbReference type="SMART" id="SM00493">
    <property type="entry name" value="TOPRIM"/>
    <property type="match status" value="1"/>
</dbReference>
<comment type="cofactor">
    <cofactor evidence="12 13 14">
        <name>Zn(2+)</name>
        <dbReference type="ChEBI" id="CHEBI:29105"/>
    </cofactor>
    <text evidence="12 13 14">Binds 1 zinc ion per monomer.</text>
</comment>